<reference evidence="3" key="1">
    <citation type="submission" date="2015-11" db="EMBL/GenBank/DDBJ databases">
        <title>De novo transcriptome assembly of four potential Pierce s Disease insect vectors from Arizona vineyards.</title>
        <authorList>
            <person name="Tassone E.E."/>
        </authorList>
    </citation>
    <scope>NUCLEOTIDE SEQUENCE</scope>
</reference>
<dbReference type="AlphaFoldDB" id="A0A1B6KQP4"/>
<feature type="compositionally biased region" description="Basic and acidic residues" evidence="1">
    <location>
        <begin position="62"/>
        <end position="86"/>
    </location>
</feature>
<feature type="signal peptide" evidence="2">
    <location>
        <begin position="1"/>
        <end position="16"/>
    </location>
</feature>
<evidence type="ECO:0000256" key="2">
    <source>
        <dbReference type="SAM" id="SignalP"/>
    </source>
</evidence>
<accession>A0A1B6KQP4</accession>
<evidence type="ECO:0000313" key="3">
    <source>
        <dbReference type="EMBL" id="JAT13750.1"/>
    </source>
</evidence>
<sequence length="339" mass="37899">MLFSFFFYGLVFVTVAFYIDDPTKFEQSPADTNTTRIPRNTEDIIKTSYGVLAESKTGASDNMKRENETTNTMDKENGLGKSLDKGTESNAITRNKLTFVGGDDIGTNPNHRRSEMEKELHTATERDGIKKKEHASFASDKIEMKNPNYGRNAIETNRDNASEIEEILTNNLGLLGDEKETMNPNHGGSGMELSENKTPTTDQILTNKLNFLDNEIKKNIPIHQGDGMEISKATEQNGNETNKIKFPEHRIKMNHPNLKPRRMEEIVDKASVGNGIIQSKQNFEDHGIEKDISIYHGNGMQSSVDEAKEKDDIENDKISLPLRCGLFVSIPSSGNVILS</sequence>
<keyword evidence="2" id="KW-0732">Signal</keyword>
<protein>
    <submittedName>
        <fullName evidence="3">Uncharacterized protein</fullName>
    </submittedName>
</protein>
<feature type="chain" id="PRO_5008586855" evidence="2">
    <location>
        <begin position="17"/>
        <end position="339"/>
    </location>
</feature>
<name>A0A1B6KQP4_9HEMI</name>
<proteinExistence type="predicted"/>
<gene>
    <name evidence="3" type="ORF">g.42395</name>
</gene>
<dbReference type="EMBL" id="GEBQ01026227">
    <property type="protein sequence ID" value="JAT13750.1"/>
    <property type="molecule type" value="Transcribed_RNA"/>
</dbReference>
<feature type="region of interest" description="Disordered" evidence="1">
    <location>
        <begin position="55"/>
        <end position="86"/>
    </location>
</feature>
<evidence type="ECO:0000256" key="1">
    <source>
        <dbReference type="SAM" id="MobiDB-lite"/>
    </source>
</evidence>
<organism evidence="3">
    <name type="scientific">Graphocephala atropunctata</name>
    <dbReference type="NCBI Taxonomy" id="36148"/>
    <lineage>
        <taxon>Eukaryota</taxon>
        <taxon>Metazoa</taxon>
        <taxon>Ecdysozoa</taxon>
        <taxon>Arthropoda</taxon>
        <taxon>Hexapoda</taxon>
        <taxon>Insecta</taxon>
        <taxon>Pterygota</taxon>
        <taxon>Neoptera</taxon>
        <taxon>Paraneoptera</taxon>
        <taxon>Hemiptera</taxon>
        <taxon>Auchenorrhyncha</taxon>
        <taxon>Membracoidea</taxon>
        <taxon>Cicadellidae</taxon>
        <taxon>Cicadellinae</taxon>
        <taxon>Cicadellini</taxon>
        <taxon>Graphocephala</taxon>
    </lineage>
</organism>
<feature type="non-terminal residue" evidence="3">
    <location>
        <position position="339"/>
    </location>
</feature>